<dbReference type="EMBL" id="FRAC01000021">
    <property type="protein sequence ID" value="SHK99146.1"/>
    <property type="molecule type" value="Genomic_DNA"/>
</dbReference>
<sequence length="77" mass="9079">MNIPEYDGIGVYALIDKENGKRYIGSYKNVKKRIYQHIKSFENKKCSNKLLVAVEQEHKFDIEILERIPYGVNLLYV</sequence>
<organism evidence="2 3">
    <name type="scientific">Anaerocolumna jejuensis DSM 15929</name>
    <dbReference type="NCBI Taxonomy" id="1121322"/>
    <lineage>
        <taxon>Bacteria</taxon>
        <taxon>Bacillati</taxon>
        <taxon>Bacillota</taxon>
        <taxon>Clostridia</taxon>
        <taxon>Lachnospirales</taxon>
        <taxon>Lachnospiraceae</taxon>
        <taxon>Anaerocolumna</taxon>
    </lineage>
</organism>
<proteinExistence type="predicted"/>
<dbReference type="SUPFAM" id="SSF82771">
    <property type="entry name" value="GIY-YIG endonuclease"/>
    <property type="match status" value="1"/>
</dbReference>
<dbReference type="RefSeq" id="WP_073278446.1">
    <property type="nucleotide sequence ID" value="NZ_FRAC01000021.1"/>
</dbReference>
<evidence type="ECO:0000313" key="2">
    <source>
        <dbReference type="EMBL" id="SHK99146.1"/>
    </source>
</evidence>
<evidence type="ECO:0000259" key="1">
    <source>
        <dbReference type="PROSITE" id="PS50164"/>
    </source>
</evidence>
<dbReference type="OrthoDB" id="89044at2"/>
<dbReference type="InterPro" id="IPR035901">
    <property type="entry name" value="GIY-YIG_endonuc_sf"/>
</dbReference>
<accession>A0A1M6WZN5</accession>
<dbReference type="PROSITE" id="PS50164">
    <property type="entry name" value="GIY_YIG"/>
    <property type="match status" value="1"/>
</dbReference>
<dbReference type="InterPro" id="IPR000305">
    <property type="entry name" value="GIY-YIG_endonuc"/>
</dbReference>
<keyword evidence="3" id="KW-1185">Reference proteome</keyword>
<name>A0A1M6WZN5_9FIRM</name>
<dbReference type="Gene3D" id="3.40.1440.10">
    <property type="entry name" value="GIY-YIG endonuclease"/>
    <property type="match status" value="1"/>
</dbReference>
<feature type="domain" description="GIY-YIG" evidence="1">
    <location>
        <begin position="7"/>
        <end position="77"/>
    </location>
</feature>
<dbReference type="Pfam" id="PF01541">
    <property type="entry name" value="GIY-YIG"/>
    <property type="match status" value="1"/>
</dbReference>
<dbReference type="Proteomes" id="UP000184386">
    <property type="component" value="Unassembled WGS sequence"/>
</dbReference>
<gene>
    <name evidence="2" type="ORF">SAMN02745136_03824</name>
</gene>
<dbReference type="AlphaFoldDB" id="A0A1M6WZN5"/>
<reference evidence="2 3" key="1">
    <citation type="submission" date="2016-11" db="EMBL/GenBank/DDBJ databases">
        <authorList>
            <person name="Jaros S."/>
            <person name="Januszkiewicz K."/>
            <person name="Wedrychowicz H."/>
        </authorList>
    </citation>
    <scope>NUCLEOTIDE SEQUENCE [LARGE SCALE GENOMIC DNA]</scope>
    <source>
        <strain evidence="2 3">DSM 15929</strain>
    </source>
</reference>
<evidence type="ECO:0000313" key="3">
    <source>
        <dbReference type="Proteomes" id="UP000184386"/>
    </source>
</evidence>
<dbReference type="STRING" id="1121322.SAMN02745136_03824"/>
<protein>
    <submittedName>
        <fullName evidence="2">GIY-YIG catalytic domain-containing protein</fullName>
    </submittedName>
</protein>